<dbReference type="PANTHER" id="PTHR30212">
    <property type="entry name" value="PROTEIN YIIM"/>
    <property type="match status" value="1"/>
</dbReference>
<dbReference type="Proteomes" id="UP000194265">
    <property type="component" value="Chromosome"/>
</dbReference>
<accession>A0A1X9SZM0</accession>
<dbReference type="PROSITE" id="PS51340">
    <property type="entry name" value="MOSC"/>
    <property type="match status" value="1"/>
</dbReference>
<proteinExistence type="predicted"/>
<dbReference type="STRING" id="1660074.CVIC8964_0296"/>
<evidence type="ECO:0000259" key="1">
    <source>
        <dbReference type="PROSITE" id="PS51340"/>
    </source>
</evidence>
<dbReference type="OrthoDB" id="9786134at2"/>
<gene>
    <name evidence="2" type="ORF">CVIC8964_0296</name>
</gene>
<dbReference type="GO" id="GO:0003824">
    <property type="term" value="F:catalytic activity"/>
    <property type="evidence" value="ECO:0007669"/>
    <property type="project" value="InterPro"/>
</dbReference>
<reference evidence="2 3" key="1">
    <citation type="journal article" date="2017" name="Genome Biol. Evol.">
        <title>Comparative Genomic Analysis Identifies a Campylobacter Clade Deficient in Selenium Metabolism.</title>
        <authorList>
            <person name="Miller W.G."/>
            <person name="Yee E."/>
            <person name="Lopes B.S."/>
            <person name="Chapman M.H."/>
            <person name="Huynh S."/>
            <person name="Bono J.L."/>
            <person name="Parker C.T."/>
            <person name="Strachan N.J.C."/>
            <person name="Forbes K.J."/>
        </authorList>
    </citation>
    <scope>NUCLEOTIDE SEQUENCE [LARGE SCALE GENOMIC DNA]</scope>
    <source>
        <strain evidence="2 3">RM8964</strain>
    </source>
</reference>
<dbReference type="GO" id="GO:0030170">
    <property type="term" value="F:pyridoxal phosphate binding"/>
    <property type="evidence" value="ECO:0007669"/>
    <property type="project" value="InterPro"/>
</dbReference>
<evidence type="ECO:0000313" key="2">
    <source>
        <dbReference type="EMBL" id="ARR01732.1"/>
    </source>
</evidence>
<evidence type="ECO:0000313" key="3">
    <source>
        <dbReference type="Proteomes" id="UP000194265"/>
    </source>
</evidence>
<dbReference type="Gene3D" id="2.40.33.20">
    <property type="entry name" value="PK beta-barrel domain-like"/>
    <property type="match status" value="1"/>
</dbReference>
<organism evidence="2 3">
    <name type="scientific">Campylobacter vicugnae</name>
    <dbReference type="NCBI Taxonomy" id="1660076"/>
    <lineage>
        <taxon>Bacteria</taxon>
        <taxon>Pseudomonadati</taxon>
        <taxon>Campylobacterota</taxon>
        <taxon>Epsilonproteobacteria</taxon>
        <taxon>Campylobacterales</taxon>
        <taxon>Campylobacteraceae</taxon>
        <taxon>Campylobacter</taxon>
    </lineage>
</organism>
<feature type="domain" description="MOSC" evidence="1">
    <location>
        <begin position="24"/>
        <end position="157"/>
    </location>
</feature>
<name>A0A1X9SZM0_9BACT</name>
<protein>
    <submittedName>
        <fullName evidence="2">MOSC domain protein</fullName>
    </submittedName>
</protein>
<dbReference type="RefSeq" id="WP_086248684.1">
    <property type="nucleotide sequence ID" value="NZ_CP018791.1"/>
</dbReference>
<dbReference type="GO" id="GO:0030151">
    <property type="term" value="F:molybdenum ion binding"/>
    <property type="evidence" value="ECO:0007669"/>
    <property type="project" value="InterPro"/>
</dbReference>
<dbReference type="PANTHER" id="PTHR30212:SF2">
    <property type="entry name" value="PROTEIN YIIM"/>
    <property type="match status" value="1"/>
</dbReference>
<dbReference type="InterPro" id="IPR052353">
    <property type="entry name" value="Benzoxazolinone_Detox_Enz"/>
</dbReference>
<dbReference type="Pfam" id="PF03473">
    <property type="entry name" value="MOSC"/>
    <property type="match status" value="1"/>
</dbReference>
<dbReference type="InterPro" id="IPR005302">
    <property type="entry name" value="MoCF_Sase_C"/>
</dbReference>
<dbReference type="EMBL" id="CP018791">
    <property type="protein sequence ID" value="ARR01732.1"/>
    <property type="molecule type" value="Genomic_DNA"/>
</dbReference>
<dbReference type="AlphaFoldDB" id="A0A1X9SZM0"/>
<dbReference type="SUPFAM" id="SSF50800">
    <property type="entry name" value="PK beta-barrel domain-like"/>
    <property type="match status" value="1"/>
</dbReference>
<sequence length="215" mass="24055">MAVVESLNIGTIKNYGKFSSAMHKSAIDSGFCDFNGIKGDKLSDTIHHGGKYKALFANAVSNYLAFSKFASKKLELGQMGENLSISGLDENSVCIGDIHRVGSTLLRVSEPRKPCAKLSKIIAEGMTKFIFENGLSGWYYEVLEPGQINCKDIIEVVKTDENQLSVMELNMLFFAPKQNLHLIPKLQTLNIRDEWKESINARIKGIYDNSYMYQL</sequence>
<dbReference type="InterPro" id="IPR011037">
    <property type="entry name" value="Pyrv_Knase-like_insert_dom_sf"/>
</dbReference>